<dbReference type="InterPro" id="IPR032675">
    <property type="entry name" value="LRR_dom_sf"/>
</dbReference>
<keyword evidence="2" id="KW-1185">Reference proteome</keyword>
<comment type="caution">
    <text evidence="1">The sequence shown here is derived from an EMBL/GenBank/DDBJ whole genome shotgun (WGS) entry which is preliminary data.</text>
</comment>
<reference evidence="1 2" key="1">
    <citation type="journal article" date="2024" name="J Genomics">
        <title>Draft genome sequencing and assembly of Favolaschia claudopus CIRM-BRFM 2984 isolated from oak limbs.</title>
        <authorList>
            <person name="Navarro D."/>
            <person name="Drula E."/>
            <person name="Chaduli D."/>
            <person name="Cazenave R."/>
            <person name="Ahrendt S."/>
            <person name="Wang J."/>
            <person name="Lipzen A."/>
            <person name="Daum C."/>
            <person name="Barry K."/>
            <person name="Grigoriev I.V."/>
            <person name="Favel A."/>
            <person name="Rosso M.N."/>
            <person name="Martin F."/>
        </authorList>
    </citation>
    <scope>NUCLEOTIDE SEQUENCE [LARGE SCALE GENOMIC DNA]</scope>
    <source>
        <strain evidence="1 2">CIRM-BRFM 2984</strain>
    </source>
</reference>
<dbReference type="AlphaFoldDB" id="A0AAV9ZTA3"/>
<organism evidence="1 2">
    <name type="scientific">Favolaschia claudopus</name>
    <dbReference type="NCBI Taxonomy" id="2862362"/>
    <lineage>
        <taxon>Eukaryota</taxon>
        <taxon>Fungi</taxon>
        <taxon>Dikarya</taxon>
        <taxon>Basidiomycota</taxon>
        <taxon>Agaricomycotina</taxon>
        <taxon>Agaricomycetes</taxon>
        <taxon>Agaricomycetidae</taxon>
        <taxon>Agaricales</taxon>
        <taxon>Marasmiineae</taxon>
        <taxon>Mycenaceae</taxon>
        <taxon>Favolaschia</taxon>
    </lineage>
</organism>
<evidence type="ECO:0008006" key="3">
    <source>
        <dbReference type="Google" id="ProtNLM"/>
    </source>
</evidence>
<dbReference type="SUPFAM" id="SSF52047">
    <property type="entry name" value="RNI-like"/>
    <property type="match status" value="1"/>
</dbReference>
<sequence length="364" mass="40186">MDTAHIKLVCELASKTSAPAPELHISSETEYEPDADPLEGCESMGALATWVMAVAGLLAPAVAKSHAIRVDAATPHGIFLLLGGMGVQHAAELQRLKCYATNSHADNFNYLQFVLSRRLQHLTFSRLHPFGLVPIGQSPNLLRGVTYLRTVHISHLVWDQMKAILTSCEALEELDVADIDCRGDPGTAVIHMPRLRTLVIDISDPGCLQLAAIILTPGIVTLVVRGVSDSPWARFILVFGDAIRSVKNCCICTWVYTESIKALIGELHAAQAIDLRAGGSRFLDDLTLTHGIGRPPLTQIKRWIVSAHITVPQAKVLFNWPEASVESIYSETRADEEYRFMRWEQADQGYDVRLVQLDAEPYFE</sequence>
<gene>
    <name evidence="1" type="ORF">R3P38DRAFT_3226880</name>
</gene>
<evidence type="ECO:0000313" key="1">
    <source>
        <dbReference type="EMBL" id="KAK6992158.1"/>
    </source>
</evidence>
<proteinExistence type="predicted"/>
<dbReference type="EMBL" id="JAWWNJ010000113">
    <property type="protein sequence ID" value="KAK6992158.1"/>
    <property type="molecule type" value="Genomic_DNA"/>
</dbReference>
<evidence type="ECO:0000313" key="2">
    <source>
        <dbReference type="Proteomes" id="UP001362999"/>
    </source>
</evidence>
<protein>
    <recommendedName>
        <fullName evidence="3">F-box protein</fullName>
    </recommendedName>
</protein>
<dbReference type="Gene3D" id="3.80.10.10">
    <property type="entry name" value="Ribonuclease Inhibitor"/>
    <property type="match status" value="1"/>
</dbReference>
<name>A0AAV9ZTA3_9AGAR</name>
<dbReference type="Proteomes" id="UP001362999">
    <property type="component" value="Unassembled WGS sequence"/>
</dbReference>
<accession>A0AAV9ZTA3</accession>